<organism evidence="2 3">
    <name type="scientific">Engystomops pustulosus</name>
    <name type="common">Tungara frog</name>
    <name type="synonym">Physalaemus pustulosus</name>
    <dbReference type="NCBI Taxonomy" id="76066"/>
    <lineage>
        <taxon>Eukaryota</taxon>
        <taxon>Metazoa</taxon>
        <taxon>Chordata</taxon>
        <taxon>Craniata</taxon>
        <taxon>Vertebrata</taxon>
        <taxon>Euteleostomi</taxon>
        <taxon>Amphibia</taxon>
        <taxon>Batrachia</taxon>
        <taxon>Anura</taxon>
        <taxon>Neobatrachia</taxon>
        <taxon>Hyloidea</taxon>
        <taxon>Leptodactylidae</taxon>
        <taxon>Leiuperinae</taxon>
        <taxon>Engystomops</taxon>
    </lineage>
</organism>
<evidence type="ECO:0000256" key="1">
    <source>
        <dbReference type="SAM" id="SignalP"/>
    </source>
</evidence>
<keyword evidence="1" id="KW-0732">Signal</keyword>
<feature type="signal peptide" evidence="1">
    <location>
        <begin position="1"/>
        <end position="22"/>
    </location>
</feature>
<dbReference type="Proteomes" id="UP000824782">
    <property type="component" value="Unassembled WGS sequence"/>
</dbReference>
<comment type="caution">
    <text evidence="2">The sequence shown here is derived from an EMBL/GenBank/DDBJ whole genome shotgun (WGS) entry which is preliminary data.</text>
</comment>
<gene>
    <name evidence="2" type="ORF">GDO81_021287</name>
</gene>
<evidence type="ECO:0000313" key="3">
    <source>
        <dbReference type="Proteomes" id="UP000824782"/>
    </source>
</evidence>
<reference evidence="2" key="1">
    <citation type="thesis" date="2020" institute="ProQuest LLC" country="789 East Eisenhower Parkway, Ann Arbor, MI, USA">
        <title>Comparative Genomics and Chromosome Evolution.</title>
        <authorList>
            <person name="Mudd A.B."/>
        </authorList>
    </citation>
    <scope>NUCLEOTIDE SEQUENCE</scope>
    <source>
        <strain evidence="2">237g6f4</strain>
        <tissue evidence="2">Blood</tissue>
    </source>
</reference>
<name>A0AAV6ZM41_ENGPU</name>
<sequence length="127" mass="14154">MNLYLQMLVLLKILLILPLGRTFNEMLSGDWDNLLIKHHQVLLKDMRDDVLPKDCWICTHSPVSSSSMPYLAIPVALEEVFSICNNTVIAVLESEHKEMTVPLPVAASNLACCKTVAKETKDCAIST</sequence>
<protein>
    <submittedName>
        <fullName evidence="2">Uncharacterized protein</fullName>
    </submittedName>
</protein>
<feature type="chain" id="PRO_5043731230" evidence="1">
    <location>
        <begin position="23"/>
        <end position="127"/>
    </location>
</feature>
<keyword evidence="3" id="KW-1185">Reference proteome</keyword>
<accession>A0AAV6ZM41</accession>
<dbReference type="EMBL" id="WNYA01000186">
    <property type="protein sequence ID" value="KAG8549400.1"/>
    <property type="molecule type" value="Genomic_DNA"/>
</dbReference>
<proteinExistence type="predicted"/>
<evidence type="ECO:0000313" key="2">
    <source>
        <dbReference type="EMBL" id="KAG8549400.1"/>
    </source>
</evidence>
<dbReference type="AlphaFoldDB" id="A0AAV6ZM41"/>